<sequence length="172" mass="17463">MARTSLIFGFAFTGFIMLSMFQIALGVSKAGKLLPQPAETVVVTAPGGLATAEKTGNTDTQTPAGGIKRGGVIGATAAKGLVQLKDRGVQGGNLKEGEVYHHSKTDHLDIANGGAVVTRDVNAKVNLEKGQVITEGKAGANIPGVARVNTGVAGVGSKNSKGNYGSAYDVKN</sequence>
<gene>
    <name evidence="2" type="ORF">MKW98_022084</name>
</gene>
<keyword evidence="3" id="KW-1185">Reference proteome</keyword>
<evidence type="ECO:0000313" key="3">
    <source>
        <dbReference type="Proteomes" id="UP001202328"/>
    </source>
</evidence>
<dbReference type="EMBL" id="JAJJMB010000558">
    <property type="protein sequence ID" value="KAI3961879.1"/>
    <property type="molecule type" value="Genomic_DNA"/>
</dbReference>
<dbReference type="Proteomes" id="UP001202328">
    <property type="component" value="Unassembled WGS sequence"/>
</dbReference>
<reference evidence="2" key="1">
    <citation type="submission" date="2022-04" db="EMBL/GenBank/DDBJ databases">
        <title>A functionally conserved STORR gene fusion in Papaver species that diverged 16.8 million years ago.</title>
        <authorList>
            <person name="Catania T."/>
        </authorList>
    </citation>
    <scope>NUCLEOTIDE SEQUENCE</scope>
    <source>
        <strain evidence="2">S-188037</strain>
    </source>
</reference>
<comment type="caution">
    <text evidence="2">The sequence shown here is derived from an EMBL/GenBank/DDBJ whole genome shotgun (WGS) entry which is preliminary data.</text>
</comment>
<keyword evidence="1" id="KW-1133">Transmembrane helix</keyword>
<name>A0AAD4TKV3_9MAGN</name>
<proteinExistence type="predicted"/>
<organism evidence="2 3">
    <name type="scientific">Papaver atlanticum</name>
    <dbReference type="NCBI Taxonomy" id="357466"/>
    <lineage>
        <taxon>Eukaryota</taxon>
        <taxon>Viridiplantae</taxon>
        <taxon>Streptophyta</taxon>
        <taxon>Embryophyta</taxon>
        <taxon>Tracheophyta</taxon>
        <taxon>Spermatophyta</taxon>
        <taxon>Magnoliopsida</taxon>
        <taxon>Ranunculales</taxon>
        <taxon>Papaveraceae</taxon>
        <taxon>Papaveroideae</taxon>
        <taxon>Papaver</taxon>
    </lineage>
</organism>
<dbReference type="AlphaFoldDB" id="A0AAD4TKV3"/>
<accession>A0AAD4TKV3</accession>
<keyword evidence="1" id="KW-0812">Transmembrane</keyword>
<evidence type="ECO:0000313" key="2">
    <source>
        <dbReference type="EMBL" id="KAI3961879.1"/>
    </source>
</evidence>
<feature type="transmembrane region" description="Helical" evidence="1">
    <location>
        <begin position="6"/>
        <end position="27"/>
    </location>
</feature>
<keyword evidence="1" id="KW-0472">Membrane</keyword>
<evidence type="ECO:0000256" key="1">
    <source>
        <dbReference type="SAM" id="Phobius"/>
    </source>
</evidence>
<protein>
    <submittedName>
        <fullName evidence="2">Uncharacterized protein</fullName>
    </submittedName>
</protein>